<evidence type="ECO:0000256" key="1">
    <source>
        <dbReference type="ARBA" id="ARBA00022741"/>
    </source>
</evidence>
<proteinExistence type="predicted"/>
<dbReference type="PANTHER" id="PTHR11638:SF18">
    <property type="entry name" value="HEAT SHOCK PROTEIN 104"/>
    <property type="match status" value="1"/>
</dbReference>
<dbReference type="InterPro" id="IPR019489">
    <property type="entry name" value="Clp_ATPase_C"/>
</dbReference>
<feature type="domain" description="Clp ATPase C-terminal" evidence="4">
    <location>
        <begin position="108"/>
        <end position="197"/>
    </location>
</feature>
<keyword evidence="6" id="KW-1185">Reference proteome</keyword>
<dbReference type="GO" id="GO:0034605">
    <property type="term" value="P:cellular response to heat"/>
    <property type="evidence" value="ECO:0007669"/>
    <property type="project" value="TreeGrafter"/>
</dbReference>
<dbReference type="PRINTS" id="PR00300">
    <property type="entry name" value="CLPPROTEASEA"/>
</dbReference>
<keyword evidence="2" id="KW-0067">ATP-binding</keyword>
<evidence type="ECO:0000256" key="3">
    <source>
        <dbReference type="SAM" id="MobiDB-lite"/>
    </source>
</evidence>
<keyword evidence="1" id="KW-0547">Nucleotide-binding</keyword>
<dbReference type="SUPFAM" id="SSF52540">
    <property type="entry name" value="P-loop containing nucleoside triphosphate hydrolases"/>
    <property type="match status" value="1"/>
</dbReference>
<evidence type="ECO:0000259" key="4">
    <source>
        <dbReference type="SMART" id="SM01086"/>
    </source>
</evidence>
<dbReference type="Gene3D" id="1.10.8.60">
    <property type="match status" value="1"/>
</dbReference>
<dbReference type="STRING" id="133383.A0A1R0GW38"/>
<name>A0A1R0GW38_9FUNG</name>
<dbReference type="GO" id="GO:0005737">
    <property type="term" value="C:cytoplasm"/>
    <property type="evidence" value="ECO:0007669"/>
    <property type="project" value="TreeGrafter"/>
</dbReference>
<evidence type="ECO:0000313" key="6">
    <source>
        <dbReference type="Proteomes" id="UP000187455"/>
    </source>
</evidence>
<feature type="non-terminal residue" evidence="5">
    <location>
        <position position="1"/>
    </location>
</feature>
<dbReference type="Pfam" id="PF10431">
    <property type="entry name" value="ClpB_D2-small"/>
    <property type="match status" value="1"/>
</dbReference>
<feature type="compositionally biased region" description="Polar residues" evidence="3">
    <location>
        <begin position="212"/>
        <end position="227"/>
    </location>
</feature>
<dbReference type="Pfam" id="PF07724">
    <property type="entry name" value="AAA_2"/>
    <property type="match status" value="1"/>
</dbReference>
<dbReference type="InterPro" id="IPR027417">
    <property type="entry name" value="P-loop_NTPase"/>
</dbReference>
<protein>
    <submittedName>
        <fullName evidence="5">Chaperone protein ClpB 1</fullName>
    </submittedName>
</protein>
<dbReference type="AlphaFoldDB" id="A0A1R0GW38"/>
<organism evidence="5 6">
    <name type="scientific">Smittium mucronatum</name>
    <dbReference type="NCBI Taxonomy" id="133383"/>
    <lineage>
        <taxon>Eukaryota</taxon>
        <taxon>Fungi</taxon>
        <taxon>Fungi incertae sedis</taxon>
        <taxon>Zoopagomycota</taxon>
        <taxon>Kickxellomycotina</taxon>
        <taxon>Harpellomycetes</taxon>
        <taxon>Harpellales</taxon>
        <taxon>Legeriomycetaceae</taxon>
        <taxon>Smittium</taxon>
    </lineage>
</organism>
<evidence type="ECO:0000313" key="5">
    <source>
        <dbReference type="EMBL" id="OLY81102.1"/>
    </source>
</evidence>
<dbReference type="GO" id="GO:0005524">
    <property type="term" value="F:ATP binding"/>
    <property type="evidence" value="ECO:0007669"/>
    <property type="project" value="UniProtKB-KW"/>
</dbReference>
<dbReference type="OrthoDB" id="47330at2759"/>
<sequence length="263" mass="29658">LFDEIEKAHPSVLNVLLEVLDDARLTDGRGKVVDFSNTVIILTSNIGQMHILKYSQDQYDMSRALGTKKVAENSLPESVKKAVMKELKATIKPELLNRLDDIIVFNRLGLANLSHIAKIQVSRIEERLVDRDIKIRLDNKAIKFIVENVYDPVYGARPIKRYLERHLVTDLSKMIIKGLVNDHSIVNVSYEPSSDQVNDDAEFDPAADPNFSYTVVPSSESRPTTPSHSKKRDIGHPAPARSVKKINHDDLEDDLDGDHMIID</sequence>
<dbReference type="InterPro" id="IPR001270">
    <property type="entry name" value="ClpA/B"/>
</dbReference>
<dbReference type="InterPro" id="IPR003959">
    <property type="entry name" value="ATPase_AAA_core"/>
</dbReference>
<dbReference type="GO" id="GO:0016887">
    <property type="term" value="F:ATP hydrolysis activity"/>
    <property type="evidence" value="ECO:0007669"/>
    <property type="project" value="InterPro"/>
</dbReference>
<dbReference type="InterPro" id="IPR050130">
    <property type="entry name" value="ClpA_ClpB"/>
</dbReference>
<feature type="region of interest" description="Disordered" evidence="3">
    <location>
        <begin position="212"/>
        <end position="263"/>
    </location>
</feature>
<accession>A0A1R0GW38</accession>
<dbReference type="EMBL" id="LSSL01002777">
    <property type="protein sequence ID" value="OLY81102.1"/>
    <property type="molecule type" value="Genomic_DNA"/>
</dbReference>
<evidence type="ECO:0000256" key="2">
    <source>
        <dbReference type="ARBA" id="ARBA00022840"/>
    </source>
</evidence>
<dbReference type="SMART" id="SM01086">
    <property type="entry name" value="ClpB_D2-small"/>
    <property type="match status" value="1"/>
</dbReference>
<dbReference type="Gene3D" id="3.40.50.300">
    <property type="entry name" value="P-loop containing nucleotide triphosphate hydrolases"/>
    <property type="match status" value="1"/>
</dbReference>
<comment type="caution">
    <text evidence="5">The sequence shown here is derived from an EMBL/GenBank/DDBJ whole genome shotgun (WGS) entry which is preliminary data.</text>
</comment>
<reference evidence="5 6" key="1">
    <citation type="journal article" date="2016" name="Mol. Biol. Evol.">
        <title>Genome-Wide Survey of Gut Fungi (Harpellales) Reveals the First Horizontally Transferred Ubiquitin Gene from a Mosquito Host.</title>
        <authorList>
            <person name="Wang Y."/>
            <person name="White M.M."/>
            <person name="Kvist S."/>
            <person name="Moncalvo J.M."/>
        </authorList>
    </citation>
    <scope>NUCLEOTIDE SEQUENCE [LARGE SCALE GENOMIC DNA]</scope>
    <source>
        <strain evidence="5 6">ALG-7-W6</strain>
    </source>
</reference>
<gene>
    <name evidence="5" type="ORF">AYI68_g4796</name>
</gene>
<dbReference type="Proteomes" id="UP000187455">
    <property type="component" value="Unassembled WGS sequence"/>
</dbReference>
<dbReference type="PANTHER" id="PTHR11638">
    <property type="entry name" value="ATP-DEPENDENT CLP PROTEASE"/>
    <property type="match status" value="1"/>
</dbReference>